<dbReference type="InterPro" id="IPR007358">
    <property type="entry name" value="Nucleoid_associated_NdpA"/>
</dbReference>
<reference evidence="4" key="1">
    <citation type="submission" date="2022-07" db="EMBL/GenBank/DDBJ databases">
        <title>Isolation, identification, and degradation of a PFOSA degrading strain from sewage treatment plant.</title>
        <authorList>
            <person name="Zhang L."/>
            <person name="Huo Y."/>
        </authorList>
    </citation>
    <scope>NUCLEOTIDE SEQUENCE</scope>
    <source>
        <strain evidence="4">C1</strain>
    </source>
</reference>
<dbReference type="PANTHER" id="PTHR38772:SF1">
    <property type="entry name" value="NUCLEOID-ASSOCIATED PROTEIN YEJK"/>
    <property type="match status" value="1"/>
</dbReference>
<dbReference type="Proteomes" id="UP001059844">
    <property type="component" value="Chromosome"/>
</dbReference>
<comment type="similarity">
    <text evidence="2">Belongs to the YejK family.</text>
</comment>
<protein>
    <submittedName>
        <fullName evidence="4">Nucleoid-associated protein</fullName>
    </submittedName>
</protein>
<dbReference type="PANTHER" id="PTHR38772">
    <property type="match status" value="1"/>
</dbReference>
<evidence type="ECO:0000313" key="4">
    <source>
        <dbReference type="EMBL" id="UUC44385.1"/>
    </source>
</evidence>
<dbReference type="Pfam" id="PF04245">
    <property type="entry name" value="NA37"/>
    <property type="match status" value="1"/>
</dbReference>
<dbReference type="RefSeq" id="WP_256550059.1">
    <property type="nucleotide sequence ID" value="NZ_CP101751.1"/>
</dbReference>
<gene>
    <name evidence="4" type="ORF">NOX80_12150</name>
</gene>
<keyword evidence="5" id="KW-1185">Reference proteome</keyword>
<organism evidence="4 5">
    <name type="scientific">Flavobacterium cerinum</name>
    <dbReference type="NCBI Taxonomy" id="2502784"/>
    <lineage>
        <taxon>Bacteria</taxon>
        <taxon>Pseudomonadati</taxon>
        <taxon>Bacteroidota</taxon>
        <taxon>Flavobacteriia</taxon>
        <taxon>Flavobacteriales</taxon>
        <taxon>Flavobacteriaceae</taxon>
        <taxon>Flavobacterium</taxon>
    </lineage>
</organism>
<keyword evidence="3" id="KW-0963">Cytoplasm</keyword>
<evidence type="ECO:0000256" key="2">
    <source>
        <dbReference type="ARBA" id="ARBA00009035"/>
    </source>
</evidence>
<name>A0ABY5ING0_9FLAO</name>
<evidence type="ECO:0000256" key="1">
    <source>
        <dbReference type="ARBA" id="ARBA00004496"/>
    </source>
</evidence>
<evidence type="ECO:0000256" key="3">
    <source>
        <dbReference type="ARBA" id="ARBA00022490"/>
    </source>
</evidence>
<proteinExistence type="inferred from homology"/>
<evidence type="ECO:0000313" key="5">
    <source>
        <dbReference type="Proteomes" id="UP001059844"/>
    </source>
</evidence>
<dbReference type="EMBL" id="CP101751">
    <property type="protein sequence ID" value="UUC44385.1"/>
    <property type="molecule type" value="Genomic_DNA"/>
</dbReference>
<accession>A0ABY5ING0</accession>
<comment type="subcellular location">
    <subcellularLocation>
        <location evidence="1">Cytoplasm</location>
    </subcellularLocation>
</comment>
<sequence length="336" mass="39131">MELRKIIIHELIKEKDSNEVELILSNELIPLEDNSIALIQGLSDTYKSDKILYAVFDYSEGRYFPEKFKEYRISGRQNTDFINFSRSVIGNLESIIQSIGFATGGYFIFAEYRENNNNFVSIFLIRDVEGKVLNRTTNSFSIQTIEYVDTKNLAMACRINENRIDIEETNYLSFTQLRQQEVSEYFKNWISIEQLESSSDYTKSLYKIITQIETPINPLTGNPYEIDAFRNEIYSYASTNPNGIINIRDLSQHFYSSPDTISNYAEENDISIDTEFRYNKNQLKKFIRLEVNRDGISLKFSRGVLDEKVRISEENSNMVIIESESFANALRREISN</sequence>